<dbReference type="PANTHER" id="PTHR24349">
    <property type="entry name" value="SERINE/THREONINE-PROTEIN KINASE"/>
    <property type="match status" value="1"/>
</dbReference>
<accession>A0A7J6LCD9</accession>
<feature type="compositionally biased region" description="Basic and acidic residues" evidence="15">
    <location>
        <begin position="8"/>
        <end position="17"/>
    </location>
</feature>
<dbReference type="EC" id="2.7.11.1" evidence="2"/>
<dbReference type="PROSITE" id="PS00107">
    <property type="entry name" value="PROTEIN_KINASE_ATP"/>
    <property type="match status" value="1"/>
</dbReference>
<evidence type="ECO:0000256" key="6">
    <source>
        <dbReference type="ARBA" id="ARBA00022737"/>
    </source>
</evidence>
<keyword evidence="6" id="KW-0677">Repeat</keyword>
<evidence type="ECO:0000256" key="5">
    <source>
        <dbReference type="ARBA" id="ARBA00022723"/>
    </source>
</evidence>
<comment type="cofactor">
    <cofactor evidence="1">
        <name>Mg(2+)</name>
        <dbReference type="ChEBI" id="CHEBI:18420"/>
    </cofactor>
</comment>
<comment type="caution">
    <text evidence="18">The sequence shown here is derived from an EMBL/GenBank/DDBJ whole genome shotgun (WGS) entry which is preliminary data.</text>
</comment>
<dbReference type="GO" id="GO:0005524">
    <property type="term" value="F:ATP binding"/>
    <property type="evidence" value="ECO:0007669"/>
    <property type="project" value="UniProtKB-UniRule"/>
</dbReference>
<keyword evidence="7 14" id="KW-0547">Nucleotide-binding</keyword>
<evidence type="ECO:0000256" key="1">
    <source>
        <dbReference type="ARBA" id="ARBA00001946"/>
    </source>
</evidence>
<sequence>MRISFIRKAPEGYHQQEDSSGGSTRTGRDQCRYGCGRPCAEGYTASLERYDFCCWGCAGAEGKGSHDPHCGAAIVSDSEDRLNPLSNPSLSVAEVEARLTELAKAREPLGFEAIPRGGGLNERQLRRLVNRICEATAINSISDKNLLILFTRYCNPQTGLVTRESYPLLWRALLRFLRKSLHRHSPKLKVHRAFHVLRNDSPGGVRKIYNFLETVGRGSFGVVHKVVHKESDQLRVCKTVDKAKSSVPLVQLEEEIKIISQLDHPNVIKIYEYFEDPKHIHLIMEACWGGELLSVIQTAVNKGASLPESFIADVTREVLTALSFMHNQGVVHKDLKPENILFVDVSKPREYLGGPPRATGDHPSRLGCACVPSAGNVKVIDFGLAELFGTNAEKSMNVAGTAFYMAPEIFRPPFDYKCDIWSLGVILYLLLTGYLPFFGSSVSEVKSNVLYKRVQWPDYMCNSSRRLRVPKGARDLVEKMLVKDPLLRESAADLLNHRWLRKFSSGNGWKNGVRLLSGGVVDCMCYYARQSELKKAIINLIAHQWSFQEQEHVRALFTDLDSDSRGCLPVSRVAEALRQSQARMNASDAWRVASAMDRTGDGYIGYTEFVGACIIRRLQREEGVIKAAFRSITPRSSSPTVNEVAASLWAVLAGGRCALTDYSDEPDDCDRRARAVPARPRLPLDIAGAECRFHRWVEEMDIDGDGHINFEDFRLWLAGHQQPRPNSKS</sequence>
<dbReference type="InterPro" id="IPR017441">
    <property type="entry name" value="Protein_kinase_ATP_BS"/>
</dbReference>
<keyword evidence="10 14" id="KW-0067">ATP-binding</keyword>
<dbReference type="Pfam" id="PF00069">
    <property type="entry name" value="Pkinase"/>
    <property type="match status" value="1"/>
</dbReference>
<evidence type="ECO:0000256" key="12">
    <source>
        <dbReference type="ARBA" id="ARBA00047899"/>
    </source>
</evidence>
<reference evidence="18 19" key="1">
    <citation type="submission" date="2020-04" db="EMBL/GenBank/DDBJ databases">
        <title>Perkinsus olseni comparative genomics.</title>
        <authorList>
            <person name="Bogema D.R."/>
        </authorList>
    </citation>
    <scope>NUCLEOTIDE SEQUENCE [LARGE SCALE GENOMIC DNA]</scope>
    <source>
        <strain evidence="18">ATCC PRA-179</strain>
    </source>
</reference>
<dbReference type="InterPro" id="IPR000719">
    <property type="entry name" value="Prot_kinase_dom"/>
</dbReference>
<keyword evidence="5" id="KW-0479">Metal-binding</keyword>
<evidence type="ECO:0000256" key="13">
    <source>
        <dbReference type="ARBA" id="ARBA00048679"/>
    </source>
</evidence>
<dbReference type="SUPFAM" id="SSF56112">
    <property type="entry name" value="Protein kinase-like (PK-like)"/>
    <property type="match status" value="1"/>
</dbReference>
<dbReference type="InterPro" id="IPR050205">
    <property type="entry name" value="CDPK_Ser/Thr_kinases"/>
</dbReference>
<dbReference type="GO" id="GO:0004674">
    <property type="term" value="F:protein serine/threonine kinase activity"/>
    <property type="evidence" value="ECO:0007669"/>
    <property type="project" value="UniProtKB-KW"/>
</dbReference>
<dbReference type="OrthoDB" id="436529at2759"/>
<evidence type="ECO:0000256" key="7">
    <source>
        <dbReference type="ARBA" id="ARBA00022741"/>
    </source>
</evidence>
<dbReference type="PROSITE" id="PS50222">
    <property type="entry name" value="EF_HAND_2"/>
    <property type="match status" value="1"/>
</dbReference>
<dbReference type="CDD" id="cd05117">
    <property type="entry name" value="STKc_CAMK"/>
    <property type="match status" value="1"/>
</dbReference>
<dbReference type="AlphaFoldDB" id="A0A7J6LCD9"/>
<dbReference type="InterPro" id="IPR011992">
    <property type="entry name" value="EF-hand-dom_pair"/>
</dbReference>
<evidence type="ECO:0000256" key="4">
    <source>
        <dbReference type="ARBA" id="ARBA00022679"/>
    </source>
</evidence>
<keyword evidence="3" id="KW-0723">Serine/threonine-protein kinase</keyword>
<dbReference type="Proteomes" id="UP000570595">
    <property type="component" value="Unassembled WGS sequence"/>
</dbReference>
<feature type="domain" description="Protein kinase" evidence="16">
    <location>
        <begin position="209"/>
        <end position="500"/>
    </location>
</feature>
<dbReference type="FunFam" id="3.30.200.20:FF:000315">
    <property type="entry name" value="Calcium-dependent protein kinase 3"/>
    <property type="match status" value="1"/>
</dbReference>
<comment type="catalytic activity">
    <reaction evidence="12">
        <text>L-threonyl-[protein] + ATP = O-phospho-L-threonyl-[protein] + ADP + H(+)</text>
        <dbReference type="Rhea" id="RHEA:46608"/>
        <dbReference type="Rhea" id="RHEA-COMP:11060"/>
        <dbReference type="Rhea" id="RHEA-COMP:11605"/>
        <dbReference type="ChEBI" id="CHEBI:15378"/>
        <dbReference type="ChEBI" id="CHEBI:30013"/>
        <dbReference type="ChEBI" id="CHEBI:30616"/>
        <dbReference type="ChEBI" id="CHEBI:61977"/>
        <dbReference type="ChEBI" id="CHEBI:456216"/>
        <dbReference type="EC" id="2.7.11.1"/>
    </reaction>
</comment>
<dbReference type="SMART" id="SM00220">
    <property type="entry name" value="S_TKc"/>
    <property type="match status" value="1"/>
</dbReference>
<proteinExistence type="inferred from homology"/>
<keyword evidence="8" id="KW-0418">Kinase</keyword>
<evidence type="ECO:0000256" key="11">
    <source>
        <dbReference type="ARBA" id="ARBA00024334"/>
    </source>
</evidence>
<evidence type="ECO:0000256" key="2">
    <source>
        <dbReference type="ARBA" id="ARBA00012513"/>
    </source>
</evidence>
<dbReference type="PROSITE" id="PS00018">
    <property type="entry name" value="EF_HAND_1"/>
    <property type="match status" value="1"/>
</dbReference>
<name>A0A7J6LCD9_PEROL</name>
<feature type="binding site" evidence="14">
    <location>
        <position position="238"/>
    </location>
    <ligand>
        <name>ATP</name>
        <dbReference type="ChEBI" id="CHEBI:30616"/>
    </ligand>
</feature>
<evidence type="ECO:0000313" key="19">
    <source>
        <dbReference type="Proteomes" id="UP000570595"/>
    </source>
</evidence>
<evidence type="ECO:0000313" key="18">
    <source>
        <dbReference type="EMBL" id="KAF4656927.1"/>
    </source>
</evidence>
<dbReference type="EMBL" id="JABAHT010000380">
    <property type="protein sequence ID" value="KAF4656927.1"/>
    <property type="molecule type" value="Genomic_DNA"/>
</dbReference>
<dbReference type="InterPro" id="IPR008271">
    <property type="entry name" value="Ser/Thr_kinase_AS"/>
</dbReference>
<evidence type="ECO:0000259" key="16">
    <source>
        <dbReference type="PROSITE" id="PS50011"/>
    </source>
</evidence>
<dbReference type="Gene3D" id="1.10.238.10">
    <property type="entry name" value="EF-hand"/>
    <property type="match status" value="1"/>
</dbReference>
<dbReference type="GO" id="GO:0005509">
    <property type="term" value="F:calcium ion binding"/>
    <property type="evidence" value="ECO:0007669"/>
    <property type="project" value="InterPro"/>
</dbReference>
<dbReference type="PROSITE" id="PS50011">
    <property type="entry name" value="PROTEIN_KINASE_DOM"/>
    <property type="match status" value="1"/>
</dbReference>
<feature type="domain" description="EF-hand" evidence="17">
    <location>
        <begin position="692"/>
        <end position="723"/>
    </location>
</feature>
<evidence type="ECO:0000256" key="8">
    <source>
        <dbReference type="ARBA" id="ARBA00022777"/>
    </source>
</evidence>
<dbReference type="InterPro" id="IPR018247">
    <property type="entry name" value="EF_Hand_1_Ca_BS"/>
</dbReference>
<evidence type="ECO:0000256" key="14">
    <source>
        <dbReference type="PROSITE-ProRule" id="PRU10141"/>
    </source>
</evidence>
<evidence type="ECO:0000256" key="15">
    <source>
        <dbReference type="SAM" id="MobiDB-lite"/>
    </source>
</evidence>
<evidence type="ECO:0000256" key="3">
    <source>
        <dbReference type="ARBA" id="ARBA00022527"/>
    </source>
</evidence>
<dbReference type="Gene3D" id="1.10.510.10">
    <property type="entry name" value="Transferase(Phosphotransferase) domain 1"/>
    <property type="match status" value="1"/>
</dbReference>
<keyword evidence="4" id="KW-0808">Transferase</keyword>
<dbReference type="InterPro" id="IPR002048">
    <property type="entry name" value="EF_hand_dom"/>
</dbReference>
<keyword evidence="9" id="KW-0106">Calcium</keyword>
<evidence type="ECO:0000256" key="9">
    <source>
        <dbReference type="ARBA" id="ARBA00022837"/>
    </source>
</evidence>
<dbReference type="PROSITE" id="PS00108">
    <property type="entry name" value="PROTEIN_KINASE_ST"/>
    <property type="match status" value="1"/>
</dbReference>
<comment type="catalytic activity">
    <reaction evidence="13">
        <text>L-seryl-[protein] + ATP = O-phospho-L-seryl-[protein] + ADP + H(+)</text>
        <dbReference type="Rhea" id="RHEA:17989"/>
        <dbReference type="Rhea" id="RHEA-COMP:9863"/>
        <dbReference type="Rhea" id="RHEA-COMP:11604"/>
        <dbReference type="ChEBI" id="CHEBI:15378"/>
        <dbReference type="ChEBI" id="CHEBI:29999"/>
        <dbReference type="ChEBI" id="CHEBI:30616"/>
        <dbReference type="ChEBI" id="CHEBI:83421"/>
        <dbReference type="ChEBI" id="CHEBI:456216"/>
        <dbReference type="EC" id="2.7.11.1"/>
    </reaction>
</comment>
<evidence type="ECO:0000259" key="17">
    <source>
        <dbReference type="PROSITE" id="PS50222"/>
    </source>
</evidence>
<dbReference type="InterPro" id="IPR011009">
    <property type="entry name" value="Kinase-like_dom_sf"/>
</dbReference>
<dbReference type="Gene3D" id="3.30.200.20">
    <property type="entry name" value="Phosphorylase Kinase, domain 1"/>
    <property type="match status" value="1"/>
</dbReference>
<gene>
    <name evidence="18" type="ORF">FOZ61_006604</name>
</gene>
<organism evidence="18 19">
    <name type="scientific">Perkinsus olseni</name>
    <name type="common">Perkinsus atlanticus</name>
    <dbReference type="NCBI Taxonomy" id="32597"/>
    <lineage>
        <taxon>Eukaryota</taxon>
        <taxon>Sar</taxon>
        <taxon>Alveolata</taxon>
        <taxon>Perkinsozoa</taxon>
        <taxon>Perkinsea</taxon>
        <taxon>Perkinsida</taxon>
        <taxon>Perkinsidae</taxon>
        <taxon>Perkinsus</taxon>
    </lineage>
</organism>
<evidence type="ECO:0000256" key="10">
    <source>
        <dbReference type="ARBA" id="ARBA00022840"/>
    </source>
</evidence>
<protein>
    <recommendedName>
        <fullName evidence="2">non-specific serine/threonine protein kinase</fullName>
        <ecNumber evidence="2">2.7.11.1</ecNumber>
    </recommendedName>
</protein>
<comment type="similarity">
    <text evidence="11">Belongs to the protein kinase superfamily. Ser/Thr protein kinase family. CDPK subfamily.</text>
</comment>
<feature type="region of interest" description="Disordered" evidence="15">
    <location>
        <begin position="1"/>
        <end position="29"/>
    </location>
</feature>
<dbReference type="SUPFAM" id="SSF47473">
    <property type="entry name" value="EF-hand"/>
    <property type="match status" value="1"/>
</dbReference>